<comment type="caution">
    <text evidence="1">The sequence shown here is derived from an EMBL/GenBank/DDBJ whole genome shotgun (WGS) entry which is preliminary data.</text>
</comment>
<accession>A0ABQ7UVA7</accession>
<reference evidence="1 2" key="1">
    <citation type="journal article" date="2021" name="bioRxiv">
        <title>Chromosome-scale and haplotype-resolved genome assembly of a tetraploid potato cultivar.</title>
        <authorList>
            <person name="Sun H."/>
            <person name="Jiao W.-B."/>
            <person name="Krause K."/>
            <person name="Campoy J.A."/>
            <person name="Goel M."/>
            <person name="Folz-Donahue K."/>
            <person name="Kukat C."/>
            <person name="Huettel B."/>
            <person name="Schneeberger K."/>
        </authorList>
    </citation>
    <scope>NUCLEOTIDE SEQUENCE [LARGE SCALE GENOMIC DNA]</scope>
    <source>
        <strain evidence="1">SolTubOtavaFocal</strain>
        <tissue evidence="1">Leaves</tissue>
    </source>
</reference>
<name>A0ABQ7UVA7_SOLTU</name>
<protein>
    <submittedName>
        <fullName evidence="1">Uncharacterized protein</fullName>
    </submittedName>
</protein>
<dbReference type="Proteomes" id="UP000826656">
    <property type="component" value="Unassembled WGS sequence"/>
</dbReference>
<evidence type="ECO:0000313" key="1">
    <source>
        <dbReference type="EMBL" id="KAH0755047.1"/>
    </source>
</evidence>
<organism evidence="1 2">
    <name type="scientific">Solanum tuberosum</name>
    <name type="common">Potato</name>
    <dbReference type="NCBI Taxonomy" id="4113"/>
    <lineage>
        <taxon>Eukaryota</taxon>
        <taxon>Viridiplantae</taxon>
        <taxon>Streptophyta</taxon>
        <taxon>Embryophyta</taxon>
        <taxon>Tracheophyta</taxon>
        <taxon>Spermatophyta</taxon>
        <taxon>Magnoliopsida</taxon>
        <taxon>eudicotyledons</taxon>
        <taxon>Gunneridae</taxon>
        <taxon>Pentapetalae</taxon>
        <taxon>asterids</taxon>
        <taxon>lamiids</taxon>
        <taxon>Solanales</taxon>
        <taxon>Solanaceae</taxon>
        <taxon>Solanoideae</taxon>
        <taxon>Solaneae</taxon>
        <taxon>Solanum</taxon>
    </lineage>
</organism>
<evidence type="ECO:0000313" key="2">
    <source>
        <dbReference type="Proteomes" id="UP000826656"/>
    </source>
</evidence>
<dbReference type="EMBL" id="JAIVGD010000018">
    <property type="protein sequence ID" value="KAH0755047.1"/>
    <property type="molecule type" value="Genomic_DNA"/>
</dbReference>
<gene>
    <name evidence="1" type="ORF">KY290_025317</name>
</gene>
<keyword evidence="2" id="KW-1185">Reference proteome</keyword>
<sequence>MAFRKSSDFLYKDFTDVVSADLSHVDPITRRKFNNGRLDGSEYFTSLETVKNNNSYTIVVTATPGAILHPCSLENFLKLAPTLLSPSKGDMQTNIDNEQPVFCYIPREHRKKGQSLLEECTQQVHPPRKELSYTTFQDLKEKMIVPVAQVMSITLKPSKGNTQVGYDFSNPVKL</sequence>
<proteinExistence type="predicted"/>